<reference evidence="1 2" key="1">
    <citation type="submission" date="2019-02" db="EMBL/GenBank/DDBJ databases">
        <title>Deep-cultivation of Planctomycetes and their phenomic and genomic characterization uncovers novel biology.</title>
        <authorList>
            <person name="Wiegand S."/>
            <person name="Jogler M."/>
            <person name="Boedeker C."/>
            <person name="Pinto D."/>
            <person name="Vollmers J."/>
            <person name="Rivas-Marin E."/>
            <person name="Kohn T."/>
            <person name="Peeters S.H."/>
            <person name="Heuer A."/>
            <person name="Rast P."/>
            <person name="Oberbeckmann S."/>
            <person name="Bunk B."/>
            <person name="Jeske O."/>
            <person name="Meyerdierks A."/>
            <person name="Storesund J.E."/>
            <person name="Kallscheuer N."/>
            <person name="Luecker S."/>
            <person name="Lage O.M."/>
            <person name="Pohl T."/>
            <person name="Merkel B.J."/>
            <person name="Hornburger P."/>
            <person name="Mueller R.-W."/>
            <person name="Bruemmer F."/>
            <person name="Labrenz M."/>
            <person name="Spormann A.M."/>
            <person name="Op den Camp H."/>
            <person name="Overmann J."/>
            <person name="Amann R."/>
            <person name="Jetten M.S.M."/>
            <person name="Mascher T."/>
            <person name="Medema M.H."/>
            <person name="Devos D.P."/>
            <person name="Kaster A.-K."/>
            <person name="Ovreas L."/>
            <person name="Rohde M."/>
            <person name="Galperin M.Y."/>
            <person name="Jogler C."/>
        </authorList>
    </citation>
    <scope>NUCLEOTIDE SEQUENCE [LARGE SCALE GENOMIC DNA]</scope>
    <source>
        <strain evidence="1 2">K22_7</strain>
    </source>
</reference>
<gene>
    <name evidence="1" type="ORF">K227x_38630</name>
</gene>
<evidence type="ECO:0000313" key="2">
    <source>
        <dbReference type="Proteomes" id="UP000318538"/>
    </source>
</evidence>
<sequence>MSIFFVLASSDAATCEDASERAPEFLAAEHTQEGWVVPLPAAE</sequence>
<dbReference type="AlphaFoldDB" id="A0A517NEA4"/>
<accession>A0A517NEA4</accession>
<protein>
    <submittedName>
        <fullName evidence="1">Uncharacterized protein</fullName>
    </submittedName>
</protein>
<proteinExistence type="predicted"/>
<evidence type="ECO:0000313" key="1">
    <source>
        <dbReference type="EMBL" id="QDT05463.1"/>
    </source>
</evidence>
<dbReference type="KEGG" id="rlc:K227x_38630"/>
<dbReference type="EMBL" id="CP036525">
    <property type="protein sequence ID" value="QDT05463.1"/>
    <property type="molecule type" value="Genomic_DNA"/>
</dbReference>
<name>A0A517NEA4_9BACT</name>
<dbReference type="Proteomes" id="UP000318538">
    <property type="component" value="Chromosome"/>
</dbReference>
<organism evidence="1 2">
    <name type="scientific">Rubripirellula lacrimiformis</name>
    <dbReference type="NCBI Taxonomy" id="1930273"/>
    <lineage>
        <taxon>Bacteria</taxon>
        <taxon>Pseudomonadati</taxon>
        <taxon>Planctomycetota</taxon>
        <taxon>Planctomycetia</taxon>
        <taxon>Pirellulales</taxon>
        <taxon>Pirellulaceae</taxon>
        <taxon>Rubripirellula</taxon>
    </lineage>
</organism>
<keyword evidence="2" id="KW-1185">Reference proteome</keyword>
<dbReference type="RefSeq" id="WP_261343405.1">
    <property type="nucleotide sequence ID" value="NZ_CP036525.1"/>
</dbReference>